<name>F4N9S8_9CAUD</name>
<evidence type="ECO:0000313" key="1">
    <source>
        <dbReference type="EMBL" id="CBY88556.1"/>
    </source>
</evidence>
<reference evidence="2" key="1">
    <citation type="journal article" date="2011" name="Appl. Environ. Microbiol.">
        <title>Bacteriophages LIMElight and LIMEzero of Pantoea agglomerans, belonging to the "phiKMV-like viruses".</title>
        <authorList>
            <person name="Adriaenssens E.M."/>
            <person name="Ceyssens P.J."/>
            <person name="Dunon V."/>
            <person name="Ackermann H.W."/>
            <person name="Van Vaerenbergh J."/>
            <person name="Maes M."/>
            <person name="De Proft M."/>
            <person name="Lavigne R."/>
        </authorList>
    </citation>
    <scope>NUCLEOTIDE SEQUENCE [LARGE SCALE GENOMIC DNA]</scope>
</reference>
<evidence type="ECO:0000313" key="2">
    <source>
        <dbReference type="Proteomes" id="UP000008465"/>
    </source>
</evidence>
<evidence type="ECO:0008006" key="3">
    <source>
        <dbReference type="Google" id="ProtNLM"/>
    </source>
</evidence>
<dbReference type="Proteomes" id="UP000008465">
    <property type="component" value="Segment"/>
</dbReference>
<dbReference type="InterPro" id="IPR036279">
    <property type="entry name" value="5-3_exonuclease_C_sf"/>
</dbReference>
<dbReference type="SUPFAM" id="SSF47807">
    <property type="entry name" value="5' to 3' exonuclease, C-terminal subdomain"/>
    <property type="match status" value="1"/>
</dbReference>
<dbReference type="KEGG" id="vg:10894605"/>
<dbReference type="RefSeq" id="YP_004539098.1">
    <property type="nucleotide sequence ID" value="NC_015585.1"/>
</dbReference>
<dbReference type="OrthoDB" id="6588at10239"/>
<dbReference type="GeneID" id="10894605"/>
<protein>
    <recommendedName>
        <fullName evidence="3">Exonuclease</fullName>
    </recommendedName>
</protein>
<organism evidence="1 2">
    <name type="scientific">Pantoea phage LIMEzero</name>
    <dbReference type="NCBI Taxonomy" id="943335"/>
    <lineage>
        <taxon>Viruses</taxon>
        <taxon>Duplodnaviria</taxon>
        <taxon>Heunggongvirae</taxon>
        <taxon>Uroviricota</taxon>
        <taxon>Caudoviricetes</taxon>
        <taxon>Autographivirales</taxon>
        <taxon>Autoscriptoviridae</taxon>
        <taxon>Stentvirinae</taxon>
        <taxon>Waewaevirus</taxon>
        <taxon>Waewaevirus limezero</taxon>
    </lineage>
</organism>
<keyword evidence="2" id="KW-1185">Reference proteome</keyword>
<proteinExistence type="predicted"/>
<accession>F4N9S8</accession>
<dbReference type="EMBL" id="FR751545">
    <property type="protein sequence ID" value="CBY88556.1"/>
    <property type="molecule type" value="Genomic_DNA"/>
</dbReference>
<sequence length="313" mass="34984">MGIPAEVAGRVLLTDADSTAYVAAATTKSIETAKTRFVSGVLAAQFLAGSQSSRIYLTASECRKAGRYRLRGQKLYQANRDHKAKPGLVEPLRKAIGRNMFNKPAGEDWYVNLAFDLEADDQIIIDAWATGMQDAVVYSADKDLRCWPGYFLDPYTNRVLDPVTGVGSLWWQHNKSGDVLIGHGTIFFWSQMIMGDTADNVGGLKKGGKKLAYETLAQFDHADLVCESDIAEIVLRMYMKLNQNPWPEAFAMWLYRTETYSFAAHLNTLNLSPELKAWLHVKFKEPWYVDEDWRAGVSGDADECIGETLPVLP</sequence>